<organism evidence="1 2">
    <name type="scientific">Cichorium intybus</name>
    <name type="common">Chicory</name>
    <dbReference type="NCBI Taxonomy" id="13427"/>
    <lineage>
        <taxon>Eukaryota</taxon>
        <taxon>Viridiplantae</taxon>
        <taxon>Streptophyta</taxon>
        <taxon>Embryophyta</taxon>
        <taxon>Tracheophyta</taxon>
        <taxon>Spermatophyta</taxon>
        <taxon>Magnoliopsida</taxon>
        <taxon>eudicotyledons</taxon>
        <taxon>Gunneridae</taxon>
        <taxon>Pentapetalae</taxon>
        <taxon>asterids</taxon>
        <taxon>campanulids</taxon>
        <taxon>Asterales</taxon>
        <taxon>Asteraceae</taxon>
        <taxon>Cichorioideae</taxon>
        <taxon>Cichorieae</taxon>
        <taxon>Cichoriinae</taxon>
        <taxon>Cichorium</taxon>
    </lineage>
</organism>
<name>A0ACB9GIY2_CICIN</name>
<evidence type="ECO:0000313" key="2">
    <source>
        <dbReference type="Proteomes" id="UP001055811"/>
    </source>
</evidence>
<keyword evidence="2" id="KW-1185">Reference proteome</keyword>
<reference evidence="1 2" key="2">
    <citation type="journal article" date="2022" name="Mol. Ecol. Resour.">
        <title>The genomes of chicory, endive, great burdock and yacon provide insights into Asteraceae paleo-polyploidization history and plant inulin production.</title>
        <authorList>
            <person name="Fan W."/>
            <person name="Wang S."/>
            <person name="Wang H."/>
            <person name="Wang A."/>
            <person name="Jiang F."/>
            <person name="Liu H."/>
            <person name="Zhao H."/>
            <person name="Xu D."/>
            <person name="Zhang Y."/>
        </authorList>
    </citation>
    <scope>NUCLEOTIDE SEQUENCE [LARGE SCALE GENOMIC DNA]</scope>
    <source>
        <strain evidence="2">cv. Punajuju</strain>
        <tissue evidence="1">Leaves</tissue>
    </source>
</reference>
<comment type="caution">
    <text evidence="1">The sequence shown here is derived from an EMBL/GenBank/DDBJ whole genome shotgun (WGS) entry which is preliminary data.</text>
</comment>
<dbReference type="EMBL" id="CM042010">
    <property type="protein sequence ID" value="KAI3783018.1"/>
    <property type="molecule type" value="Genomic_DNA"/>
</dbReference>
<protein>
    <submittedName>
        <fullName evidence="1">Uncharacterized protein</fullName>
    </submittedName>
</protein>
<gene>
    <name evidence="1" type="ORF">L2E82_13080</name>
</gene>
<accession>A0ACB9GIY2</accession>
<sequence length="173" mass="19078">MDIPTVGLVDGMVVEDDSSEGSEAENGMEIEDVVADPTNDIAEEVHIKEKCLSDPALKPWPLDGTKEKKHANVVHMIDKSPTDPTMFLDGTTKLGHFHNSKNKANLHVQDTIMHDDATHMIENSLMDPTMLGHLQSSNGIKNKGIHAYNNKDAVQLNKNSHHMQGHATMNKII</sequence>
<reference evidence="2" key="1">
    <citation type="journal article" date="2022" name="Mol. Ecol. Resour.">
        <title>The genomes of chicory, endive, great burdock and yacon provide insights into Asteraceae palaeo-polyploidization history and plant inulin production.</title>
        <authorList>
            <person name="Fan W."/>
            <person name="Wang S."/>
            <person name="Wang H."/>
            <person name="Wang A."/>
            <person name="Jiang F."/>
            <person name="Liu H."/>
            <person name="Zhao H."/>
            <person name="Xu D."/>
            <person name="Zhang Y."/>
        </authorList>
    </citation>
    <scope>NUCLEOTIDE SEQUENCE [LARGE SCALE GENOMIC DNA]</scope>
    <source>
        <strain evidence="2">cv. Punajuju</strain>
    </source>
</reference>
<evidence type="ECO:0000313" key="1">
    <source>
        <dbReference type="EMBL" id="KAI3783018.1"/>
    </source>
</evidence>
<dbReference type="Proteomes" id="UP001055811">
    <property type="component" value="Linkage Group LG02"/>
</dbReference>
<proteinExistence type="predicted"/>